<dbReference type="PROSITE" id="PS51154">
    <property type="entry name" value="MACRO"/>
    <property type="match status" value="1"/>
</dbReference>
<dbReference type="InterPro" id="IPR043472">
    <property type="entry name" value="Macro_dom-like"/>
</dbReference>
<name>A0A1Q9DFB4_SYMMI</name>
<dbReference type="OMA" id="RRANHWA"/>
<protein>
    <submittedName>
        <fullName evidence="2">O-acetyl-ADP-ribose deacetylase</fullName>
    </submittedName>
</protein>
<dbReference type="InterPro" id="IPR002589">
    <property type="entry name" value="Macro_dom"/>
</dbReference>
<dbReference type="Gene3D" id="3.40.220.10">
    <property type="entry name" value="Leucine Aminopeptidase, subunit E, domain 1"/>
    <property type="match status" value="1"/>
</dbReference>
<dbReference type="EMBL" id="LSRX01000565">
    <property type="protein sequence ID" value="OLP93876.1"/>
    <property type="molecule type" value="Genomic_DNA"/>
</dbReference>
<evidence type="ECO:0000259" key="1">
    <source>
        <dbReference type="PROSITE" id="PS51154"/>
    </source>
</evidence>
<evidence type="ECO:0000313" key="3">
    <source>
        <dbReference type="Proteomes" id="UP000186817"/>
    </source>
</evidence>
<comment type="caution">
    <text evidence="2">The sequence shown here is derived from an EMBL/GenBank/DDBJ whole genome shotgun (WGS) entry which is preliminary data.</text>
</comment>
<sequence length="234" mass="25483">MAARSLKCSPCLAFLRRSFRGPGGSIAFVQGNVLHWAGDVLATSTSKKLEGVKRADWWGFAGRYSADAALHSYLGRSLREECRQQTGQLNFGDVLVTQPKGSQLQVKHLLHTAIPSYPASEDPAAKPAPNGELLDPQELTLEKARQLLRRSFQELLSKAADLSASSLCLPCLGCGIRGWPADVVAQIALQALAESEAAESRSPALSLVEFRCIDRFVLEAWINRAIALGFQEEH</sequence>
<proteinExistence type="predicted"/>
<accession>A0A1Q9DFB4</accession>
<dbReference type="SUPFAM" id="SSF52949">
    <property type="entry name" value="Macro domain-like"/>
    <property type="match status" value="1"/>
</dbReference>
<gene>
    <name evidence="2" type="primary">ymdB</name>
    <name evidence="2" type="ORF">AK812_SmicGene24178</name>
</gene>
<dbReference type="AlphaFoldDB" id="A0A1Q9DFB4"/>
<dbReference type="OrthoDB" id="427952at2759"/>
<feature type="domain" description="Macro" evidence="1">
    <location>
        <begin position="13"/>
        <end position="234"/>
    </location>
</feature>
<reference evidence="2 3" key="1">
    <citation type="submission" date="2016-02" db="EMBL/GenBank/DDBJ databases">
        <title>Genome analysis of coral dinoflagellate symbionts highlights evolutionary adaptations to a symbiotic lifestyle.</title>
        <authorList>
            <person name="Aranda M."/>
            <person name="Li Y."/>
            <person name="Liew Y.J."/>
            <person name="Baumgarten S."/>
            <person name="Simakov O."/>
            <person name="Wilson M."/>
            <person name="Piel J."/>
            <person name="Ashoor H."/>
            <person name="Bougouffa S."/>
            <person name="Bajic V.B."/>
            <person name="Ryu T."/>
            <person name="Ravasi T."/>
            <person name="Bayer T."/>
            <person name="Micklem G."/>
            <person name="Kim H."/>
            <person name="Bhak J."/>
            <person name="Lajeunesse T.C."/>
            <person name="Voolstra C.R."/>
        </authorList>
    </citation>
    <scope>NUCLEOTIDE SEQUENCE [LARGE SCALE GENOMIC DNA]</scope>
    <source>
        <strain evidence="2 3">CCMP2467</strain>
    </source>
</reference>
<dbReference type="Proteomes" id="UP000186817">
    <property type="component" value="Unassembled WGS sequence"/>
</dbReference>
<dbReference type="SMART" id="SM00506">
    <property type="entry name" value="A1pp"/>
    <property type="match status" value="1"/>
</dbReference>
<keyword evidence="3" id="KW-1185">Reference proteome</keyword>
<evidence type="ECO:0000313" key="2">
    <source>
        <dbReference type="EMBL" id="OLP93876.1"/>
    </source>
</evidence>
<dbReference type="Pfam" id="PF01661">
    <property type="entry name" value="Macro"/>
    <property type="match status" value="2"/>
</dbReference>
<organism evidence="2 3">
    <name type="scientific">Symbiodinium microadriaticum</name>
    <name type="common">Dinoflagellate</name>
    <name type="synonym">Zooxanthella microadriatica</name>
    <dbReference type="NCBI Taxonomy" id="2951"/>
    <lineage>
        <taxon>Eukaryota</taxon>
        <taxon>Sar</taxon>
        <taxon>Alveolata</taxon>
        <taxon>Dinophyceae</taxon>
        <taxon>Suessiales</taxon>
        <taxon>Symbiodiniaceae</taxon>
        <taxon>Symbiodinium</taxon>
    </lineage>
</organism>
<dbReference type="PANTHER" id="PTHR11106">
    <property type="entry name" value="GANGLIOSIDE INDUCED DIFFERENTIATION ASSOCIATED PROTEIN 2-RELATED"/>
    <property type="match status" value="1"/>
</dbReference>